<dbReference type="InterPro" id="IPR001611">
    <property type="entry name" value="Leu-rich_rpt"/>
</dbReference>
<dbReference type="RefSeq" id="XP_066936196.1">
    <property type="nucleotide sequence ID" value="XM_067080095.1"/>
</dbReference>
<dbReference type="InterPro" id="IPR025875">
    <property type="entry name" value="Leu-rich_rpt_4"/>
</dbReference>
<accession>A0A7M5WIL4</accession>
<dbReference type="AlphaFoldDB" id="A0A7M5WIL4"/>
<dbReference type="SUPFAM" id="SSF52058">
    <property type="entry name" value="L domain-like"/>
    <property type="match status" value="1"/>
</dbReference>
<dbReference type="Pfam" id="PF12799">
    <property type="entry name" value="LRR_4"/>
    <property type="match status" value="1"/>
</dbReference>
<evidence type="ECO:0000256" key="9">
    <source>
        <dbReference type="ARBA" id="ARBA00047658"/>
    </source>
</evidence>
<evidence type="ECO:0000256" key="7">
    <source>
        <dbReference type="ARBA" id="ARBA00022737"/>
    </source>
</evidence>
<evidence type="ECO:0000313" key="12">
    <source>
        <dbReference type="EnsemblMetazoa" id="CLYHEMP002079.1"/>
    </source>
</evidence>
<feature type="region of interest" description="Disordered" evidence="11">
    <location>
        <begin position="1"/>
        <end position="23"/>
    </location>
</feature>
<dbReference type="GO" id="GO:0005968">
    <property type="term" value="C:Rab-protein geranylgeranyltransferase complex"/>
    <property type="evidence" value="ECO:0007669"/>
    <property type="project" value="TreeGrafter"/>
</dbReference>
<dbReference type="PANTHER" id="PTHR11129">
    <property type="entry name" value="PROTEIN FARNESYLTRANSFERASE ALPHA SUBUNIT/RAB GERANYLGERANYL TRANSFERASE ALPHA SUBUNIT"/>
    <property type="match status" value="1"/>
</dbReference>
<dbReference type="InterPro" id="IPR032675">
    <property type="entry name" value="LRR_dom_sf"/>
</dbReference>
<dbReference type="Pfam" id="PF01239">
    <property type="entry name" value="PPTA"/>
    <property type="match status" value="5"/>
</dbReference>
<dbReference type="Gene3D" id="3.80.10.10">
    <property type="entry name" value="Ribonuclease Inhibitor"/>
    <property type="match status" value="1"/>
</dbReference>
<reference evidence="12" key="1">
    <citation type="submission" date="2021-01" db="UniProtKB">
        <authorList>
            <consortium name="EnsemblMetazoa"/>
        </authorList>
    </citation>
    <scope>IDENTIFICATION</scope>
</reference>
<feature type="compositionally biased region" description="Basic and acidic residues" evidence="11">
    <location>
        <begin position="14"/>
        <end position="23"/>
    </location>
</feature>
<keyword evidence="13" id="KW-1185">Reference proteome</keyword>
<keyword evidence="7" id="KW-0677">Repeat</keyword>
<dbReference type="SUPFAM" id="SSF48439">
    <property type="entry name" value="Protein prenylyltransferase"/>
    <property type="match status" value="1"/>
</dbReference>
<organism evidence="12 13">
    <name type="scientific">Clytia hemisphaerica</name>
    <dbReference type="NCBI Taxonomy" id="252671"/>
    <lineage>
        <taxon>Eukaryota</taxon>
        <taxon>Metazoa</taxon>
        <taxon>Cnidaria</taxon>
        <taxon>Hydrozoa</taxon>
        <taxon>Hydroidolina</taxon>
        <taxon>Leptothecata</taxon>
        <taxon>Obeliida</taxon>
        <taxon>Clytiidae</taxon>
        <taxon>Clytia</taxon>
    </lineage>
</organism>
<dbReference type="PROSITE" id="PS51147">
    <property type="entry name" value="PFTA"/>
    <property type="match status" value="4"/>
</dbReference>
<evidence type="ECO:0000256" key="8">
    <source>
        <dbReference type="ARBA" id="ARBA00031267"/>
    </source>
</evidence>
<evidence type="ECO:0000256" key="11">
    <source>
        <dbReference type="SAM" id="MobiDB-lite"/>
    </source>
</evidence>
<evidence type="ECO:0000256" key="5">
    <source>
        <dbReference type="ARBA" id="ARBA00022614"/>
    </source>
</evidence>
<dbReference type="EC" id="2.5.1.60" evidence="2 10"/>
<dbReference type="FunFam" id="1.25.40.120:FF:000035">
    <property type="entry name" value="Geranylgeranyl transferase type-2 subunit alpha"/>
    <property type="match status" value="1"/>
</dbReference>
<dbReference type="Proteomes" id="UP000594262">
    <property type="component" value="Unplaced"/>
</dbReference>
<comment type="similarity">
    <text evidence="1 10">Belongs to the protein prenyltransferase subunit alpha family.</text>
</comment>
<evidence type="ECO:0000256" key="2">
    <source>
        <dbReference type="ARBA" id="ARBA00012656"/>
    </source>
</evidence>
<evidence type="ECO:0000256" key="4">
    <source>
        <dbReference type="ARBA" id="ARBA00022602"/>
    </source>
</evidence>
<dbReference type="GO" id="GO:0004663">
    <property type="term" value="F:Rab geranylgeranyltransferase activity"/>
    <property type="evidence" value="ECO:0007669"/>
    <property type="project" value="UniProtKB-UniRule"/>
</dbReference>
<evidence type="ECO:0000256" key="6">
    <source>
        <dbReference type="ARBA" id="ARBA00022679"/>
    </source>
</evidence>
<protein>
    <recommendedName>
        <fullName evidence="3 10">Geranylgeranyl transferase type-2 subunit alpha</fullName>
        <ecNumber evidence="2 10">2.5.1.60</ecNumber>
    </recommendedName>
    <alternativeName>
        <fullName evidence="8 10">Geranylgeranyl transferase type II subunit alpha</fullName>
    </alternativeName>
</protein>
<dbReference type="OrthoDB" id="1658at2759"/>
<evidence type="ECO:0000256" key="3">
    <source>
        <dbReference type="ARBA" id="ARBA00014772"/>
    </source>
</evidence>
<keyword evidence="6 10" id="KW-0808">Transferase</keyword>
<evidence type="ECO:0000256" key="1">
    <source>
        <dbReference type="ARBA" id="ARBA00006734"/>
    </source>
</evidence>
<comment type="catalytic activity">
    <reaction evidence="9 10">
        <text>geranylgeranyl diphosphate + L-cysteinyl-[protein] = S-geranylgeranyl-L-cysteinyl-[protein] + diphosphate</text>
        <dbReference type="Rhea" id="RHEA:21240"/>
        <dbReference type="Rhea" id="RHEA-COMP:10131"/>
        <dbReference type="Rhea" id="RHEA-COMP:11537"/>
        <dbReference type="ChEBI" id="CHEBI:29950"/>
        <dbReference type="ChEBI" id="CHEBI:33019"/>
        <dbReference type="ChEBI" id="CHEBI:57533"/>
        <dbReference type="ChEBI" id="CHEBI:86021"/>
        <dbReference type="EC" id="2.5.1.60"/>
    </reaction>
</comment>
<dbReference type="Gene3D" id="1.25.40.120">
    <property type="entry name" value="Protein prenylyltransferase"/>
    <property type="match status" value="1"/>
</dbReference>
<dbReference type="EnsemblMetazoa" id="CLYHEMT002079.1">
    <property type="protein sequence ID" value="CLYHEMP002079.1"/>
    <property type="gene ID" value="CLYHEMG002079"/>
</dbReference>
<comment type="function">
    <text evidence="10">Catalyzes the transfer of a geranyl-geranyl moiety from geranyl-geranyl pyrophosphate to cysteines occuring in specific C-terminal amino acid sequences.</text>
</comment>
<dbReference type="GO" id="GO:0097354">
    <property type="term" value="P:prenylation"/>
    <property type="evidence" value="ECO:0007669"/>
    <property type="project" value="UniProtKB-UniRule"/>
</dbReference>
<evidence type="ECO:0000313" key="13">
    <source>
        <dbReference type="Proteomes" id="UP000594262"/>
    </source>
</evidence>
<dbReference type="PANTHER" id="PTHR11129:SF2">
    <property type="entry name" value="GERANYLGERANYL TRANSFERASE TYPE-2 SUBUNIT ALPHA"/>
    <property type="match status" value="1"/>
</dbReference>
<keyword evidence="4 10" id="KW-0637">Prenyltransferase</keyword>
<proteinExistence type="inferred from homology"/>
<dbReference type="InterPro" id="IPR002088">
    <property type="entry name" value="Prenyl_trans_a"/>
</dbReference>
<keyword evidence="5" id="KW-0433">Leucine-rich repeat</keyword>
<name>A0A7M5WIL4_9CNID</name>
<dbReference type="PROSITE" id="PS51450">
    <property type="entry name" value="LRR"/>
    <property type="match status" value="1"/>
</dbReference>
<sequence length="513" mass="60102">MHGRLKVKTTAQQQEEKRKEREKKVKIFTGAMKQIFTQRGNDELMDSTLQLTQQILASNPDVYTLWNIRKEIFVKKLEVVEDIDKLLLEELDFLQNCLQVNPKSYGVWNHRMFTMLKMKTPNWPRELKLCNLFLQYDERNFHCWDYRRFVVRESKVPAEEELNYTTEKIKENFSNYSSWHNRSKLLPQVFPDESGKVKEEELLKEFELVQNAFFTDPNDQSAWFYQRWLLGRRKEETRLLSLIIKRTSKTLVASFSQPVKKCDLCESCSKSGEETLLIWKPLAPTQSNVSHTWVSEINLQTDESSMISVVFPTITADRSFSLEILETQDSAQLSWEKDFRDESNLFSDTHTEAKTFVLENELEACQILLEEEPDNKWTMLTIVYLMKALDGIKHAEAIAGMIDKLMETDPMRKGYYQHLRSKFNLENKLQHIYNEKGSIKELDLSNQSLITVNRLEYLSTCEKLNLSQNNITNFDFIQSLPLLKSIYLSNNNAISSINVDELSDKFPGLIVTV</sequence>
<dbReference type="GeneID" id="136823937"/>
<dbReference type="Gene3D" id="2.60.40.1130">
    <property type="entry name" value="Rab geranylgeranyltransferase alpha-subunit, insert domain"/>
    <property type="match status" value="1"/>
</dbReference>
<evidence type="ECO:0000256" key="10">
    <source>
        <dbReference type="RuleBase" id="RU367120"/>
    </source>
</evidence>